<accession>A0AAD9R610</accession>
<evidence type="ECO:0000313" key="1">
    <source>
        <dbReference type="EMBL" id="KAK2573749.1"/>
    </source>
</evidence>
<name>A0AAD9R610_ACRCE</name>
<keyword evidence="2" id="KW-1185">Reference proteome</keyword>
<reference evidence="1" key="2">
    <citation type="journal article" date="2023" name="Science">
        <title>Genomic signatures of disease resistance in endangered staghorn corals.</title>
        <authorList>
            <person name="Vollmer S.V."/>
            <person name="Selwyn J.D."/>
            <person name="Despard B.A."/>
            <person name="Roesel C.L."/>
        </authorList>
    </citation>
    <scope>NUCLEOTIDE SEQUENCE</scope>
    <source>
        <strain evidence="1">K2</strain>
    </source>
</reference>
<evidence type="ECO:0000313" key="2">
    <source>
        <dbReference type="Proteomes" id="UP001249851"/>
    </source>
</evidence>
<dbReference type="EMBL" id="JARQWQ010000002">
    <property type="protein sequence ID" value="KAK2573749.1"/>
    <property type="molecule type" value="Genomic_DNA"/>
</dbReference>
<organism evidence="1 2">
    <name type="scientific">Acropora cervicornis</name>
    <name type="common">Staghorn coral</name>
    <dbReference type="NCBI Taxonomy" id="6130"/>
    <lineage>
        <taxon>Eukaryota</taxon>
        <taxon>Metazoa</taxon>
        <taxon>Cnidaria</taxon>
        <taxon>Anthozoa</taxon>
        <taxon>Hexacorallia</taxon>
        <taxon>Scleractinia</taxon>
        <taxon>Astrocoeniina</taxon>
        <taxon>Acroporidae</taxon>
        <taxon>Acropora</taxon>
    </lineage>
</organism>
<gene>
    <name evidence="1" type="ORF">P5673_001438</name>
</gene>
<reference evidence="1" key="1">
    <citation type="journal article" date="2023" name="G3 (Bethesda)">
        <title>Whole genome assembly and annotation of the endangered Caribbean coral Acropora cervicornis.</title>
        <authorList>
            <person name="Selwyn J.D."/>
            <person name="Vollmer S.V."/>
        </authorList>
    </citation>
    <scope>NUCLEOTIDE SEQUENCE</scope>
    <source>
        <strain evidence="1">K2</strain>
    </source>
</reference>
<dbReference type="Proteomes" id="UP001249851">
    <property type="component" value="Unassembled WGS sequence"/>
</dbReference>
<dbReference type="AlphaFoldDB" id="A0AAD9R610"/>
<proteinExistence type="predicted"/>
<sequence>MMVKAYWDYPEVISERWKKQWQRLKKATEEGKVMFTVDNYYSDSLLGCLRYESMDCPMIVVLSKTKHNKRKDTGDSINGTRLRN</sequence>
<protein>
    <submittedName>
        <fullName evidence="1">Uncharacterized protein</fullName>
    </submittedName>
</protein>
<comment type="caution">
    <text evidence="1">The sequence shown here is derived from an EMBL/GenBank/DDBJ whole genome shotgun (WGS) entry which is preliminary data.</text>
</comment>